<organism evidence="1 2">
    <name type="scientific">Granulibacter bethesdensis (strain ATCC BAA-1260 / CGDNIH1)</name>
    <dbReference type="NCBI Taxonomy" id="391165"/>
    <lineage>
        <taxon>Bacteria</taxon>
        <taxon>Pseudomonadati</taxon>
        <taxon>Pseudomonadota</taxon>
        <taxon>Alphaproteobacteria</taxon>
        <taxon>Acetobacterales</taxon>
        <taxon>Acetobacteraceae</taxon>
        <taxon>Granulibacter</taxon>
    </lineage>
</organism>
<evidence type="ECO:0000313" key="1">
    <source>
        <dbReference type="EMBL" id="ABI63270.1"/>
    </source>
</evidence>
<reference evidence="1 2" key="1">
    <citation type="journal article" date="2007" name="J. Bacteriol.">
        <title>Genome sequence analysis of the emerging human pathogenic acetic acid bacterium Granulibacter bethesdensis.</title>
        <authorList>
            <person name="Greenberg D.E."/>
            <person name="Porcella S.F."/>
            <person name="Zelazny A.M."/>
            <person name="Virtaneva K."/>
            <person name="Sturdevant D.E."/>
            <person name="Kupko J.J.III."/>
            <person name="Barbian K.D."/>
            <person name="Babar A."/>
            <person name="Dorward D.W."/>
            <person name="Holland S.M."/>
        </authorList>
    </citation>
    <scope>NUCLEOTIDE SEQUENCE [LARGE SCALE GENOMIC DNA]</scope>
    <source>
        <strain evidence="2">ATCC BAA-1260 / CGDNIH1</strain>
    </source>
</reference>
<dbReference type="Pfam" id="PF00300">
    <property type="entry name" value="His_Phos_1"/>
    <property type="match status" value="1"/>
</dbReference>
<dbReference type="InterPro" id="IPR029033">
    <property type="entry name" value="His_PPase_superfam"/>
</dbReference>
<dbReference type="STRING" id="391165.GbCGDNIH1_2372"/>
<proteinExistence type="predicted"/>
<name>Q0BPI2_GRABC</name>
<protein>
    <submittedName>
        <fullName evidence="1">Phosphoglycerate mutase/fructose-2,6-bisphosphatase</fullName>
    </submittedName>
</protein>
<dbReference type="InterPro" id="IPR013078">
    <property type="entry name" value="His_Pase_superF_clade-1"/>
</dbReference>
<dbReference type="Proteomes" id="UP000001963">
    <property type="component" value="Chromosome"/>
</dbReference>
<keyword evidence="2" id="KW-1185">Reference proteome</keyword>
<evidence type="ECO:0000313" key="2">
    <source>
        <dbReference type="Proteomes" id="UP000001963"/>
    </source>
</evidence>
<sequence>MQSVCCEGEKAGMLRLILLCHAATDATRQARFPGDEPIEERERRRLAIWNPSLPARMGHLFLSPELRVWQTAEVLRLPERAEQTEITATLADLEYGTWRGRTLADCAQTMGDAVQSWIKDPDAAPHGGESVSALLSRVSNWLDGVAEHSGGYVMAVTHPAVMRAAVIHALGAPVEAFWRIDIAPLSRVEMNAGGGGWQLRGIIPAHHEPE</sequence>
<dbReference type="AlphaFoldDB" id="Q0BPI2"/>
<dbReference type="SMART" id="SM00855">
    <property type="entry name" value="PGAM"/>
    <property type="match status" value="1"/>
</dbReference>
<gene>
    <name evidence="1" type="ordered locus">GbCGDNIH1_2372</name>
</gene>
<dbReference type="HOGENOM" id="CLU_033323_6_0_5"/>
<accession>Q0BPI2</accession>
<dbReference type="eggNOG" id="COG0406">
    <property type="taxonomic scope" value="Bacteria"/>
</dbReference>
<dbReference type="Gene3D" id="3.40.50.1240">
    <property type="entry name" value="Phosphoglycerate mutase-like"/>
    <property type="match status" value="1"/>
</dbReference>
<dbReference type="EMBL" id="CP000394">
    <property type="protein sequence ID" value="ABI63270.1"/>
    <property type="molecule type" value="Genomic_DNA"/>
</dbReference>
<dbReference type="SUPFAM" id="SSF53254">
    <property type="entry name" value="Phosphoglycerate mutase-like"/>
    <property type="match status" value="1"/>
</dbReference>
<dbReference type="KEGG" id="gbe:GbCGDNIH1_2372"/>